<evidence type="ECO:0000313" key="1">
    <source>
        <dbReference type="EMBL" id="RAK87126.1"/>
    </source>
</evidence>
<sequence>MIPHAVQTACLNAALGLAISLAGRRQQSSSDRKNADLGKHINDRLRLFFSFAESHIHTSTTLPYSVVPVLKILWRIQAMIQSGMIFDFGSHHEVYWTYTLIGKCFPPCLVTSRPLDISPAYQREELPIRLEQISHAVDQLYELTPSLINLHNLETVVDNRDGPAVKLDTLDLTRTTGRLAMTLKEQADTYRTIITTHPSQTGSSYEEQVAAELSRRLGECVPGQNTRSSATGTTEVAPSFSEVLRLYAAEYKESGNSEKLNHIHILGEAQDSPARDLERAILQCGKRLRLLNAPVAQCHLNFLHISPNPFVIGHIEDMLDHLKKDKAVAGRVVPRLTLFDIFNVQADTYENIVFSGLSDAALAAAQEQEEAKAPRSDFSSLEQTPKDCEINIRGLSRYTEAETLRLQFSSFGNIIGIEFDEDTVDSLTGAAYASKLYNTGFSARRPFPPVSESGSRQRVTRIIYAQDDEAEAACVSMNGSRFDGKVIHVQPGRQALSPVPEGDGLHSRPRY</sequence>
<organism evidence="1 2">
    <name type="scientific">Aspergillus costaricaensis CBS 115574</name>
    <dbReference type="NCBI Taxonomy" id="1448317"/>
    <lineage>
        <taxon>Eukaryota</taxon>
        <taxon>Fungi</taxon>
        <taxon>Dikarya</taxon>
        <taxon>Ascomycota</taxon>
        <taxon>Pezizomycotina</taxon>
        <taxon>Eurotiomycetes</taxon>
        <taxon>Eurotiomycetidae</taxon>
        <taxon>Eurotiales</taxon>
        <taxon>Aspergillaceae</taxon>
        <taxon>Aspergillus</taxon>
        <taxon>Aspergillus subgen. Circumdati</taxon>
    </lineage>
</organism>
<reference evidence="1" key="1">
    <citation type="submission" date="2018-02" db="EMBL/GenBank/DDBJ databases">
        <title>The genomes of Aspergillus section Nigri reveals drivers in fungal speciation.</title>
        <authorList>
            <consortium name="DOE Joint Genome Institute"/>
            <person name="Vesth T.C."/>
            <person name="Nybo J."/>
            <person name="Theobald S."/>
            <person name="Brandl J."/>
            <person name="Frisvad J.C."/>
            <person name="Nielsen K.F."/>
            <person name="Lyhne E.K."/>
            <person name="Kogle M.E."/>
            <person name="Kuo A."/>
            <person name="Riley R."/>
            <person name="Clum A."/>
            <person name="Nolan M."/>
            <person name="Lipzen A."/>
            <person name="Salamov A."/>
            <person name="Henrissat B."/>
            <person name="Wiebenga A."/>
            <person name="De vries R.P."/>
            <person name="Grigoriev I.V."/>
            <person name="Mortensen U.H."/>
            <person name="Andersen M.R."/>
            <person name="Baker S.E."/>
        </authorList>
    </citation>
    <scope>NUCLEOTIDE SEQUENCE</scope>
    <source>
        <strain evidence="1">CBS 115574</strain>
    </source>
</reference>
<proteinExistence type="predicted"/>
<protein>
    <submittedName>
        <fullName evidence="1">Uncharacterized protein</fullName>
    </submittedName>
</protein>
<gene>
    <name evidence="1" type="ORF">BO79DRAFT_256621</name>
</gene>
<keyword evidence="2" id="KW-1185">Reference proteome</keyword>
<name>A0ACD1I9S0_9EURO</name>
<dbReference type="EMBL" id="KZ824556">
    <property type="protein sequence ID" value="RAK87126.1"/>
    <property type="molecule type" value="Genomic_DNA"/>
</dbReference>
<dbReference type="Proteomes" id="UP000249748">
    <property type="component" value="Unassembled WGS sequence"/>
</dbReference>
<accession>A0ACD1I9S0</accession>
<evidence type="ECO:0000313" key="2">
    <source>
        <dbReference type="Proteomes" id="UP000249748"/>
    </source>
</evidence>